<dbReference type="OrthoDB" id="9809303at2"/>
<sequence>MYLLRRICSRLSEDFLLLALLLALPPLYFVADLSSGELPGLVDWHTIAALAGLIVLSRGLEESGYLAQCGRWLLSRVRGERTLALFLVGFSAALSAVVTNDVALFIVVPLTLGLRVVSELPVGRLIVFEALAVNAGSAISPIGNPQNLFLWQASGVGFFEFVSVMAPLSLVLMLILVLAVPLAFSRKPIRVAGDFESPVLNKRLLWLSLLSYLPFLLLVETGWGPYAALAVLVLYAGLYRRVVLGVDWLLLLIFVLMFVDLGLLASLPAFQLLGSHIEQWPGGMFTAGVLFSQLISNVPAAIFLEGLADDWQRLAWGVSVGGFGLAIGSLANLIALRLARQRGLWREFHWWSVPVLIVSCVAVACLLR</sequence>
<reference evidence="11" key="1">
    <citation type="submission" date="2017-05" db="EMBL/GenBank/DDBJ databases">
        <authorList>
            <person name="Sharma S."/>
            <person name="Sidhu C."/>
            <person name="Pinnaka A.K."/>
        </authorList>
    </citation>
    <scope>NUCLEOTIDE SEQUENCE [LARGE SCALE GENOMIC DNA]</scope>
    <source>
        <strain evidence="11">AK93</strain>
    </source>
</reference>
<evidence type="ECO:0000256" key="4">
    <source>
        <dbReference type="ARBA" id="ARBA00022475"/>
    </source>
</evidence>
<dbReference type="InterPro" id="IPR000802">
    <property type="entry name" value="Arsenical_pump_ArsB"/>
</dbReference>
<feature type="transmembrane region" description="Helical" evidence="8">
    <location>
        <begin position="248"/>
        <end position="270"/>
    </location>
</feature>
<name>A0A3E0WNY5_9GAMM</name>
<evidence type="ECO:0000256" key="6">
    <source>
        <dbReference type="ARBA" id="ARBA00022989"/>
    </source>
</evidence>
<accession>A0A3E0WNY5</accession>
<feature type="domain" description="Citrate transporter-like" evidence="9">
    <location>
        <begin position="19"/>
        <end position="321"/>
    </location>
</feature>
<keyword evidence="6 8" id="KW-1133">Transmembrane helix</keyword>
<evidence type="ECO:0000256" key="2">
    <source>
        <dbReference type="ARBA" id="ARBA00009843"/>
    </source>
</evidence>
<feature type="transmembrane region" description="Helical" evidence="8">
    <location>
        <begin position="82"/>
        <end position="108"/>
    </location>
</feature>
<evidence type="ECO:0000313" key="10">
    <source>
        <dbReference type="EMBL" id="RFA33913.1"/>
    </source>
</evidence>
<keyword evidence="4" id="KW-1003">Cell membrane</keyword>
<keyword evidence="7 8" id="KW-0472">Membrane</keyword>
<evidence type="ECO:0000256" key="8">
    <source>
        <dbReference type="SAM" id="Phobius"/>
    </source>
</evidence>
<evidence type="ECO:0000256" key="1">
    <source>
        <dbReference type="ARBA" id="ARBA00004651"/>
    </source>
</evidence>
<dbReference type="AlphaFoldDB" id="A0A3E0WNY5"/>
<dbReference type="PRINTS" id="PR00758">
    <property type="entry name" value="ARSENICPUMP"/>
</dbReference>
<feature type="transmembrane region" description="Helical" evidence="8">
    <location>
        <begin position="204"/>
        <end position="236"/>
    </location>
</feature>
<proteinExistence type="inferred from homology"/>
<comment type="subcellular location">
    <subcellularLocation>
        <location evidence="1">Cell membrane</location>
        <topology evidence="1">Multi-pass membrane protein</topology>
    </subcellularLocation>
</comment>
<protein>
    <submittedName>
        <fullName evidence="10">Transporter</fullName>
    </submittedName>
</protein>
<evidence type="ECO:0000313" key="11">
    <source>
        <dbReference type="Proteomes" id="UP000256763"/>
    </source>
</evidence>
<dbReference type="PANTHER" id="PTHR43568">
    <property type="entry name" value="P PROTEIN"/>
    <property type="match status" value="1"/>
</dbReference>
<comment type="similarity">
    <text evidence="2">Belongs to the CitM (TC 2.A.11) transporter family.</text>
</comment>
<keyword evidence="5 8" id="KW-0812">Transmembrane</keyword>
<gene>
    <name evidence="10" type="ORF">CAL65_16310</name>
</gene>
<dbReference type="Pfam" id="PF03600">
    <property type="entry name" value="CitMHS"/>
    <property type="match status" value="1"/>
</dbReference>
<feature type="transmembrane region" description="Helical" evidence="8">
    <location>
        <begin position="282"/>
        <end position="302"/>
    </location>
</feature>
<feature type="transmembrane region" description="Helical" evidence="8">
    <location>
        <begin position="314"/>
        <end position="336"/>
    </location>
</feature>
<dbReference type="PANTHER" id="PTHR43568:SF1">
    <property type="entry name" value="P PROTEIN"/>
    <property type="match status" value="1"/>
</dbReference>
<comment type="caution">
    <text evidence="10">The sequence shown here is derived from an EMBL/GenBank/DDBJ whole genome shotgun (WGS) entry which is preliminary data.</text>
</comment>
<organism evidence="10 11">
    <name type="scientific">Alkalilimnicola ehrlichii</name>
    <dbReference type="NCBI Taxonomy" id="351052"/>
    <lineage>
        <taxon>Bacteria</taxon>
        <taxon>Pseudomonadati</taxon>
        <taxon>Pseudomonadota</taxon>
        <taxon>Gammaproteobacteria</taxon>
        <taxon>Chromatiales</taxon>
        <taxon>Ectothiorhodospiraceae</taxon>
        <taxon>Alkalilimnicola</taxon>
    </lineage>
</organism>
<keyword evidence="3" id="KW-0813">Transport</keyword>
<dbReference type="Proteomes" id="UP000256763">
    <property type="component" value="Unassembled WGS sequence"/>
</dbReference>
<evidence type="ECO:0000259" key="9">
    <source>
        <dbReference type="Pfam" id="PF03600"/>
    </source>
</evidence>
<dbReference type="InterPro" id="IPR004680">
    <property type="entry name" value="Cit_transptr-like_dom"/>
</dbReference>
<feature type="transmembrane region" description="Helical" evidence="8">
    <location>
        <begin position="158"/>
        <end position="184"/>
    </location>
</feature>
<dbReference type="GO" id="GO:0005886">
    <property type="term" value="C:plasma membrane"/>
    <property type="evidence" value="ECO:0007669"/>
    <property type="project" value="UniProtKB-SubCell"/>
</dbReference>
<evidence type="ECO:0000256" key="7">
    <source>
        <dbReference type="ARBA" id="ARBA00023136"/>
    </source>
</evidence>
<dbReference type="GO" id="GO:0015105">
    <property type="term" value="F:arsenite transmembrane transporter activity"/>
    <property type="evidence" value="ECO:0007669"/>
    <property type="project" value="InterPro"/>
</dbReference>
<evidence type="ECO:0000256" key="5">
    <source>
        <dbReference type="ARBA" id="ARBA00022692"/>
    </source>
</evidence>
<dbReference type="EMBL" id="NFZW01000018">
    <property type="protein sequence ID" value="RFA33913.1"/>
    <property type="molecule type" value="Genomic_DNA"/>
</dbReference>
<dbReference type="RefSeq" id="WP_116303268.1">
    <property type="nucleotide sequence ID" value="NZ_NFZV01000019.1"/>
</dbReference>
<keyword evidence="11" id="KW-1185">Reference proteome</keyword>
<feature type="transmembrane region" description="Helical" evidence="8">
    <location>
        <begin position="348"/>
        <end position="367"/>
    </location>
</feature>
<dbReference type="InterPro" id="IPR051475">
    <property type="entry name" value="Diverse_Ion_Transporter"/>
</dbReference>
<evidence type="ECO:0000256" key="3">
    <source>
        <dbReference type="ARBA" id="ARBA00022448"/>
    </source>
</evidence>